<dbReference type="InterPro" id="IPR020094">
    <property type="entry name" value="TruA/RsuA/RluB/E/F_N"/>
</dbReference>
<comment type="function">
    <text evidence="4">Formation of pseudouridine at positions 38, 39 and 40 in the anticodon stem and loop of transfer RNAs.</text>
</comment>
<dbReference type="PANTHER" id="PTHR11142">
    <property type="entry name" value="PSEUDOURIDYLATE SYNTHASE"/>
    <property type="match status" value="1"/>
</dbReference>
<dbReference type="InterPro" id="IPR020103">
    <property type="entry name" value="PsdUridine_synth_cat_dom_sf"/>
</dbReference>
<comment type="caution">
    <text evidence="9">The sequence shown here is derived from an EMBL/GenBank/DDBJ whole genome shotgun (WGS) entry which is preliminary data.</text>
</comment>
<dbReference type="AlphaFoldDB" id="A0A7Z0D1B7"/>
<reference evidence="9 10" key="1">
    <citation type="submission" date="2020-07" db="EMBL/GenBank/DDBJ databases">
        <title>Sequencing the genomes of 1000 actinobacteria strains.</title>
        <authorList>
            <person name="Klenk H.-P."/>
        </authorList>
    </citation>
    <scope>NUCLEOTIDE SEQUENCE [LARGE SCALE GENOMIC DNA]</scope>
    <source>
        <strain evidence="9 10">DSM 26341</strain>
    </source>
</reference>
<dbReference type="EMBL" id="JACBZP010000001">
    <property type="protein sequence ID" value="NYI65815.1"/>
    <property type="molecule type" value="Genomic_DNA"/>
</dbReference>
<gene>
    <name evidence="4" type="primary">truA</name>
    <name evidence="9" type="ORF">BJY26_000121</name>
</gene>
<evidence type="ECO:0000313" key="10">
    <source>
        <dbReference type="Proteomes" id="UP000539111"/>
    </source>
</evidence>
<dbReference type="RefSeq" id="WP_179424785.1">
    <property type="nucleotide sequence ID" value="NZ_JACBZP010000001.1"/>
</dbReference>
<name>A0A7Z0D1B7_9MICO</name>
<dbReference type="EC" id="5.4.99.12" evidence="4"/>
<keyword evidence="10" id="KW-1185">Reference proteome</keyword>
<evidence type="ECO:0000313" key="9">
    <source>
        <dbReference type="EMBL" id="NYI65815.1"/>
    </source>
</evidence>
<comment type="catalytic activity">
    <reaction evidence="4 7">
        <text>uridine(38/39/40) in tRNA = pseudouridine(38/39/40) in tRNA</text>
        <dbReference type="Rhea" id="RHEA:22376"/>
        <dbReference type="Rhea" id="RHEA-COMP:10085"/>
        <dbReference type="Rhea" id="RHEA-COMP:10087"/>
        <dbReference type="ChEBI" id="CHEBI:65314"/>
        <dbReference type="ChEBI" id="CHEBI:65315"/>
        <dbReference type="EC" id="5.4.99.12"/>
    </reaction>
</comment>
<feature type="active site" description="Nucleophile" evidence="4 5">
    <location>
        <position position="51"/>
    </location>
</feature>
<evidence type="ECO:0000259" key="8">
    <source>
        <dbReference type="Pfam" id="PF01416"/>
    </source>
</evidence>
<protein>
    <recommendedName>
        <fullName evidence="4">tRNA pseudouridine synthase A</fullName>
        <ecNumber evidence="4">5.4.99.12</ecNumber>
    </recommendedName>
    <alternativeName>
        <fullName evidence="4">tRNA pseudouridine(38-40) synthase</fullName>
    </alternativeName>
    <alternativeName>
        <fullName evidence="4">tRNA pseudouridylate synthase I</fullName>
    </alternativeName>
    <alternativeName>
        <fullName evidence="4">tRNA-uridine isomerase I</fullName>
    </alternativeName>
</protein>
<dbReference type="FunFam" id="3.30.70.660:FF:000003">
    <property type="entry name" value="tRNA pseudouridine synthase A"/>
    <property type="match status" value="1"/>
</dbReference>
<comment type="similarity">
    <text evidence="1 4 7">Belongs to the tRNA pseudouridine synthase TruA family.</text>
</comment>
<sequence length="277" mass="30398">MRLRVDVAYDGTDFAGWARQPGMRTVEGCLGDAFALVTREPIRMTVAGRTDAGVHARRQVVHVDLGPRAEGRVIGRTERPIGEALVRRLTGALAVGRAPDIAVLDARVAPPEFDARFGALWRRYSYRIADRPQTMDPLRRHDTLHVKFPLDIDAMNASAEPLAGHHDFLSFCKPREGATTFRTLLEFRFDRQDDGVVAATIKADAFCHHMVRALIGACLAVGGGRENAAWPARLLARASRELMVNVAPAHGLCLDEVAYPPDAELAARAHATRARRG</sequence>
<dbReference type="Gene3D" id="3.30.70.580">
    <property type="entry name" value="Pseudouridine synthase I, catalytic domain, N-terminal subdomain"/>
    <property type="match status" value="1"/>
</dbReference>
<dbReference type="InterPro" id="IPR020095">
    <property type="entry name" value="PsdUridine_synth_TruA_C"/>
</dbReference>
<comment type="caution">
    <text evidence="4">Lacks conserved residue(s) required for the propagation of feature annotation.</text>
</comment>
<dbReference type="Gene3D" id="3.30.70.660">
    <property type="entry name" value="Pseudouridine synthase I, catalytic domain, C-terminal subdomain"/>
    <property type="match status" value="1"/>
</dbReference>
<evidence type="ECO:0000256" key="2">
    <source>
        <dbReference type="ARBA" id="ARBA00022694"/>
    </source>
</evidence>
<dbReference type="PANTHER" id="PTHR11142:SF0">
    <property type="entry name" value="TRNA PSEUDOURIDINE SYNTHASE-LIKE 1"/>
    <property type="match status" value="1"/>
</dbReference>
<dbReference type="GO" id="GO:0003723">
    <property type="term" value="F:RNA binding"/>
    <property type="evidence" value="ECO:0007669"/>
    <property type="project" value="InterPro"/>
</dbReference>
<comment type="subunit">
    <text evidence="4">Homodimer.</text>
</comment>
<dbReference type="PIRSF" id="PIRSF001430">
    <property type="entry name" value="tRNA_psdUrid_synth"/>
    <property type="match status" value="1"/>
</dbReference>
<dbReference type="GO" id="GO:0160147">
    <property type="term" value="F:tRNA pseudouridine(38-40) synthase activity"/>
    <property type="evidence" value="ECO:0007669"/>
    <property type="project" value="UniProtKB-EC"/>
</dbReference>
<dbReference type="SUPFAM" id="SSF55120">
    <property type="entry name" value="Pseudouridine synthase"/>
    <property type="match status" value="1"/>
</dbReference>
<dbReference type="Pfam" id="PF01416">
    <property type="entry name" value="PseudoU_synth_1"/>
    <property type="match status" value="1"/>
</dbReference>
<dbReference type="Proteomes" id="UP000539111">
    <property type="component" value="Unassembled WGS sequence"/>
</dbReference>
<dbReference type="CDD" id="cd02570">
    <property type="entry name" value="PseudoU_synth_EcTruA"/>
    <property type="match status" value="1"/>
</dbReference>
<dbReference type="InterPro" id="IPR020097">
    <property type="entry name" value="PsdUridine_synth_TruA_a/b_dom"/>
</dbReference>
<dbReference type="InterPro" id="IPR001406">
    <property type="entry name" value="PsdUridine_synth_TruA"/>
</dbReference>
<keyword evidence="3 4" id="KW-0413">Isomerase</keyword>
<evidence type="ECO:0000256" key="5">
    <source>
        <dbReference type="PIRSR" id="PIRSR001430-1"/>
    </source>
</evidence>
<dbReference type="NCBIfam" id="TIGR00071">
    <property type="entry name" value="hisT_truA"/>
    <property type="match status" value="1"/>
</dbReference>
<keyword evidence="2 4" id="KW-0819">tRNA processing</keyword>
<evidence type="ECO:0000256" key="7">
    <source>
        <dbReference type="RuleBase" id="RU003792"/>
    </source>
</evidence>
<dbReference type="GO" id="GO:0031119">
    <property type="term" value="P:tRNA pseudouridine synthesis"/>
    <property type="evidence" value="ECO:0007669"/>
    <property type="project" value="UniProtKB-UniRule"/>
</dbReference>
<organism evidence="9 10">
    <name type="scientific">Spelaeicoccus albus</name>
    <dbReference type="NCBI Taxonomy" id="1280376"/>
    <lineage>
        <taxon>Bacteria</taxon>
        <taxon>Bacillati</taxon>
        <taxon>Actinomycetota</taxon>
        <taxon>Actinomycetes</taxon>
        <taxon>Micrococcales</taxon>
        <taxon>Brevibacteriaceae</taxon>
        <taxon>Spelaeicoccus</taxon>
    </lineage>
</organism>
<feature type="domain" description="Pseudouridine synthase I TruA alpha/beta" evidence="8">
    <location>
        <begin position="160"/>
        <end position="260"/>
    </location>
</feature>
<evidence type="ECO:0000256" key="1">
    <source>
        <dbReference type="ARBA" id="ARBA00009375"/>
    </source>
</evidence>
<evidence type="ECO:0000256" key="3">
    <source>
        <dbReference type="ARBA" id="ARBA00023235"/>
    </source>
</evidence>
<feature type="binding site" evidence="4 6">
    <location>
        <position position="124"/>
    </location>
    <ligand>
        <name>substrate</name>
    </ligand>
</feature>
<evidence type="ECO:0000256" key="4">
    <source>
        <dbReference type="HAMAP-Rule" id="MF_00171"/>
    </source>
</evidence>
<dbReference type="HAMAP" id="MF_00171">
    <property type="entry name" value="TruA"/>
    <property type="match status" value="1"/>
</dbReference>
<evidence type="ECO:0000256" key="6">
    <source>
        <dbReference type="PIRSR" id="PIRSR001430-2"/>
    </source>
</evidence>
<proteinExistence type="inferred from homology"/>
<accession>A0A7Z0D1B7</accession>